<accession>A0ABR2ZZJ5</accession>
<feature type="region of interest" description="Disordered" evidence="1">
    <location>
        <begin position="314"/>
        <end position="408"/>
    </location>
</feature>
<feature type="compositionally biased region" description="Pro residues" evidence="1">
    <location>
        <begin position="325"/>
        <end position="335"/>
    </location>
</feature>
<dbReference type="EMBL" id="JBBXMP010000033">
    <property type="protein sequence ID" value="KAL0066695.1"/>
    <property type="molecule type" value="Genomic_DNA"/>
</dbReference>
<dbReference type="PANTHER" id="PTHR38406">
    <property type="entry name" value="TRANSCRIPTIONAL REPRESSOR OPI1"/>
    <property type="match status" value="1"/>
</dbReference>
<sequence>MKRLRYCLSWLLWAIDRIDSHITFLRDFTLSLQNHNLGPVQEENDGLSPITPTQASTNHRPSRRHHHTRTPSSSTISEAHHNKLHEVRKDLVHTVRQVVSVVSKYAGESSLPDKARDHVKGLILMLPRKWAEAVRVGGGPATATGSLPPPSSGGLGGDSVAAAASGRAGSDRRHRLRERGIPSSGASPASSRAASPSASPRVPLRGLVHEGANGGVATDGSRTMSTSSAMATAQKVLALATESLDMMKNVTGVVKDSLDAADAWVATLRLRAANEGPMDDDRQLPPPEDSRPPSSFGDYRQFQEYRDRDILSPLHSRRGSMSDNFPPPPLLPPDSPYSTQSTLAGTGSTPGTPGIPGLQMNYKVDVPSPDVRGSMRKMSLMDGDLKMKREDESGKLMEGTEMDVDDDR</sequence>
<feature type="region of interest" description="Disordered" evidence="1">
    <location>
        <begin position="141"/>
        <end position="223"/>
    </location>
</feature>
<evidence type="ECO:0000256" key="1">
    <source>
        <dbReference type="SAM" id="MobiDB-lite"/>
    </source>
</evidence>
<feature type="compositionally biased region" description="Low complexity" evidence="1">
    <location>
        <begin position="345"/>
        <end position="357"/>
    </location>
</feature>
<feature type="compositionally biased region" description="Basic and acidic residues" evidence="1">
    <location>
        <begin position="279"/>
        <end position="291"/>
    </location>
</feature>
<name>A0ABR2ZZJ5_9AGAR</name>
<evidence type="ECO:0000313" key="3">
    <source>
        <dbReference type="Proteomes" id="UP001437256"/>
    </source>
</evidence>
<feature type="region of interest" description="Disordered" evidence="1">
    <location>
        <begin position="274"/>
        <end position="298"/>
    </location>
</feature>
<proteinExistence type="predicted"/>
<feature type="compositionally biased region" description="Basic residues" evidence="1">
    <location>
        <begin position="60"/>
        <end position="69"/>
    </location>
</feature>
<feature type="compositionally biased region" description="Basic and acidic residues" evidence="1">
    <location>
        <begin position="383"/>
        <end position="395"/>
    </location>
</feature>
<dbReference type="Pfam" id="PF08618">
    <property type="entry name" value="Opi1"/>
    <property type="match status" value="1"/>
</dbReference>
<organism evidence="2 3">
    <name type="scientific">Marasmius tenuissimus</name>
    <dbReference type="NCBI Taxonomy" id="585030"/>
    <lineage>
        <taxon>Eukaryota</taxon>
        <taxon>Fungi</taxon>
        <taxon>Dikarya</taxon>
        <taxon>Basidiomycota</taxon>
        <taxon>Agaricomycotina</taxon>
        <taxon>Agaricomycetes</taxon>
        <taxon>Agaricomycetidae</taxon>
        <taxon>Agaricales</taxon>
        <taxon>Marasmiineae</taxon>
        <taxon>Marasmiaceae</taxon>
        <taxon>Marasmius</taxon>
    </lineage>
</organism>
<keyword evidence="3" id="KW-1185">Reference proteome</keyword>
<feature type="compositionally biased region" description="Low complexity" evidence="1">
    <location>
        <begin position="158"/>
        <end position="168"/>
    </location>
</feature>
<feature type="compositionally biased region" description="Low complexity" evidence="1">
    <location>
        <begin position="182"/>
        <end position="203"/>
    </location>
</feature>
<dbReference type="InterPro" id="IPR013927">
    <property type="entry name" value="TF_Opi1_Ccg-8"/>
</dbReference>
<gene>
    <name evidence="2" type="primary">OPI1</name>
    <name evidence="2" type="ORF">AAF712_006300</name>
</gene>
<dbReference type="Proteomes" id="UP001437256">
    <property type="component" value="Unassembled WGS sequence"/>
</dbReference>
<feature type="region of interest" description="Disordered" evidence="1">
    <location>
        <begin position="40"/>
        <end position="78"/>
    </location>
</feature>
<evidence type="ECO:0000313" key="2">
    <source>
        <dbReference type="EMBL" id="KAL0066695.1"/>
    </source>
</evidence>
<comment type="caution">
    <text evidence="2">The sequence shown here is derived from an EMBL/GenBank/DDBJ whole genome shotgun (WGS) entry which is preliminary data.</text>
</comment>
<dbReference type="PANTHER" id="PTHR38406:SF1">
    <property type="entry name" value="TRANSCRIPTIONAL REPRESSOR OPI1"/>
    <property type="match status" value="1"/>
</dbReference>
<protein>
    <submittedName>
        <fullName evidence="2">Transcriptional regulator opi1</fullName>
    </submittedName>
</protein>
<reference evidence="2 3" key="1">
    <citation type="submission" date="2024-05" db="EMBL/GenBank/DDBJ databases">
        <title>A draft genome resource for the thread blight pathogen Marasmius tenuissimus strain MS-2.</title>
        <authorList>
            <person name="Yulfo-Soto G.E."/>
            <person name="Baruah I.K."/>
            <person name="Amoako-Attah I."/>
            <person name="Bukari Y."/>
            <person name="Meinhardt L.W."/>
            <person name="Bailey B.A."/>
            <person name="Cohen S.P."/>
        </authorList>
    </citation>
    <scope>NUCLEOTIDE SEQUENCE [LARGE SCALE GENOMIC DNA]</scope>
    <source>
        <strain evidence="2 3">MS-2</strain>
    </source>
</reference>